<dbReference type="Proteomes" id="UP000785679">
    <property type="component" value="Unassembled WGS sequence"/>
</dbReference>
<proteinExistence type="predicted"/>
<evidence type="ECO:0000256" key="1">
    <source>
        <dbReference type="SAM" id="Coils"/>
    </source>
</evidence>
<keyword evidence="3" id="KW-1185">Reference proteome</keyword>
<feature type="coiled-coil region" evidence="1">
    <location>
        <begin position="129"/>
        <end position="156"/>
    </location>
</feature>
<reference evidence="2" key="1">
    <citation type="submission" date="2019-06" db="EMBL/GenBank/DDBJ databases">
        <authorList>
            <person name="Zheng W."/>
        </authorList>
    </citation>
    <scope>NUCLEOTIDE SEQUENCE</scope>
    <source>
        <strain evidence="2">QDHG01</strain>
    </source>
</reference>
<dbReference type="AlphaFoldDB" id="A0A8J8T1U4"/>
<organism evidence="2 3">
    <name type="scientific">Halteria grandinella</name>
    <dbReference type="NCBI Taxonomy" id="5974"/>
    <lineage>
        <taxon>Eukaryota</taxon>
        <taxon>Sar</taxon>
        <taxon>Alveolata</taxon>
        <taxon>Ciliophora</taxon>
        <taxon>Intramacronucleata</taxon>
        <taxon>Spirotrichea</taxon>
        <taxon>Stichotrichia</taxon>
        <taxon>Sporadotrichida</taxon>
        <taxon>Halteriidae</taxon>
        <taxon>Halteria</taxon>
    </lineage>
</organism>
<protein>
    <submittedName>
        <fullName evidence="2">Uncharacterized protein</fullName>
    </submittedName>
</protein>
<dbReference type="Gene3D" id="1.10.10.10">
    <property type="entry name" value="Winged helix-like DNA-binding domain superfamily/Winged helix DNA-binding domain"/>
    <property type="match status" value="1"/>
</dbReference>
<dbReference type="InterPro" id="IPR036388">
    <property type="entry name" value="WH-like_DNA-bd_sf"/>
</dbReference>
<evidence type="ECO:0000313" key="3">
    <source>
        <dbReference type="Proteomes" id="UP000785679"/>
    </source>
</evidence>
<accession>A0A8J8T1U4</accession>
<keyword evidence="1" id="KW-0175">Coiled coil</keyword>
<comment type="caution">
    <text evidence="2">The sequence shown here is derived from an EMBL/GenBank/DDBJ whole genome shotgun (WGS) entry which is preliminary data.</text>
</comment>
<sequence>MREENIKQALNFLLKNEDKDGKMQSIPLEEKKRFLEGKLTEEEIGEVMKRYNQALANPGKPTTPGKGKDSVLQNVHNSPQAEQRLQHQSSIIGSPSVVASIAVLSSFAVNYMLEKFKDVRDKNLREELKDRFEQAMRESQQRIRALEAEADTLRAKQIVKEDIDKLITERFEQFENGQVVGEAKSRALTLKLRSQQVAQEQQQQPSMSKEDFLKIDLTEEQKEDLKAKLSKLIIDCEDQAGEVLKRLKVPIQNSASKKHFELNSGMFKSFYDKRGGVVKEFLDEVGFTGLTATKYIFQKTAQSIPVEGDEAKAYAGNFRVIEYLIKIFEEEIAKLPK</sequence>
<evidence type="ECO:0000313" key="2">
    <source>
        <dbReference type="EMBL" id="TNV78456.1"/>
    </source>
</evidence>
<dbReference type="EMBL" id="RRYP01010319">
    <property type="protein sequence ID" value="TNV78456.1"/>
    <property type="molecule type" value="Genomic_DNA"/>
</dbReference>
<gene>
    <name evidence="2" type="ORF">FGO68_gene5654</name>
</gene>
<name>A0A8J8T1U4_HALGN</name>